<dbReference type="Proteomes" id="UP000291084">
    <property type="component" value="Chromosome 6"/>
</dbReference>
<keyword evidence="2" id="KW-1185">Reference proteome</keyword>
<evidence type="ECO:0000313" key="1">
    <source>
        <dbReference type="EMBL" id="BAT89579.1"/>
    </source>
</evidence>
<sequence>RNDIIPTFLLKEQQHICQNFQPPSLKALTKPLTSIPKMRICCYCLHQKRNLSLIQFNKMFIFSQSYTDICRSCAKFERLI</sequence>
<proteinExistence type="predicted"/>
<organism evidence="1 2">
    <name type="scientific">Vigna angularis var. angularis</name>
    <dbReference type="NCBI Taxonomy" id="157739"/>
    <lineage>
        <taxon>Eukaryota</taxon>
        <taxon>Viridiplantae</taxon>
        <taxon>Streptophyta</taxon>
        <taxon>Embryophyta</taxon>
        <taxon>Tracheophyta</taxon>
        <taxon>Spermatophyta</taxon>
        <taxon>Magnoliopsida</taxon>
        <taxon>eudicotyledons</taxon>
        <taxon>Gunneridae</taxon>
        <taxon>Pentapetalae</taxon>
        <taxon>rosids</taxon>
        <taxon>fabids</taxon>
        <taxon>Fabales</taxon>
        <taxon>Fabaceae</taxon>
        <taxon>Papilionoideae</taxon>
        <taxon>50 kb inversion clade</taxon>
        <taxon>NPAAA clade</taxon>
        <taxon>indigoferoid/millettioid clade</taxon>
        <taxon>Phaseoleae</taxon>
        <taxon>Vigna</taxon>
    </lineage>
</organism>
<accession>A0A0S3S9V8</accession>
<reference evidence="1 2" key="1">
    <citation type="journal article" date="2015" name="Sci. Rep.">
        <title>The power of single molecule real-time sequencing technology in the de novo assembly of a eukaryotic genome.</title>
        <authorList>
            <person name="Sakai H."/>
            <person name="Naito K."/>
            <person name="Ogiso-Tanaka E."/>
            <person name="Takahashi Y."/>
            <person name="Iseki K."/>
            <person name="Muto C."/>
            <person name="Satou K."/>
            <person name="Teruya K."/>
            <person name="Shiroma A."/>
            <person name="Shimoji M."/>
            <person name="Hirano T."/>
            <person name="Itoh T."/>
            <person name="Kaga A."/>
            <person name="Tomooka N."/>
        </authorList>
    </citation>
    <scope>NUCLEOTIDE SEQUENCE [LARGE SCALE GENOMIC DNA]</scope>
    <source>
        <strain evidence="2">cv. Shumari</strain>
    </source>
</reference>
<name>A0A0S3S9V8_PHAAN</name>
<dbReference type="AlphaFoldDB" id="A0A0S3S9V8"/>
<dbReference type="EMBL" id="AP015039">
    <property type="protein sequence ID" value="BAT89579.1"/>
    <property type="molecule type" value="Genomic_DNA"/>
</dbReference>
<gene>
    <name evidence="1" type="primary">Vigan.06G056600</name>
    <name evidence="1" type="ORF">VIGAN_06056600</name>
</gene>
<evidence type="ECO:0000313" key="2">
    <source>
        <dbReference type="Proteomes" id="UP000291084"/>
    </source>
</evidence>
<feature type="non-terminal residue" evidence="1">
    <location>
        <position position="1"/>
    </location>
</feature>
<protein>
    <submittedName>
        <fullName evidence="1">Uncharacterized protein</fullName>
    </submittedName>
</protein>